<evidence type="ECO:0000256" key="1">
    <source>
        <dbReference type="SAM" id="Phobius"/>
    </source>
</evidence>
<dbReference type="AlphaFoldDB" id="W2C3G4"/>
<proteinExistence type="predicted"/>
<comment type="caution">
    <text evidence="2">The sequence shown here is derived from an EMBL/GenBank/DDBJ whole genome shotgun (WGS) entry which is preliminary data.</text>
</comment>
<dbReference type="Proteomes" id="UP000018837">
    <property type="component" value="Unassembled WGS sequence"/>
</dbReference>
<keyword evidence="1" id="KW-0472">Membrane</keyword>
<sequence length="157" mass="16962">MAVTKIRKLSSWMLTGVIIVSVIVLAMFYLGGVVDPAAENKEPVNTSLLLYWCYALFGVTMVCLVLFGIMQFFSTLKTKPKAALGSLVVLIAFVVLLGVTYAMGDATPLPGINVDSAQFNTAGWLKVSDMWIYSTYVLLGLSVLAMIAGSLKKVLNK</sequence>
<feature type="transmembrane region" description="Helical" evidence="1">
    <location>
        <begin position="130"/>
        <end position="151"/>
    </location>
</feature>
<evidence type="ECO:0000313" key="3">
    <source>
        <dbReference type="Proteomes" id="UP000018837"/>
    </source>
</evidence>
<feature type="transmembrane region" description="Helical" evidence="1">
    <location>
        <begin position="82"/>
        <end position="103"/>
    </location>
</feature>
<reference evidence="2 3" key="1">
    <citation type="submission" date="2013-11" db="EMBL/GenBank/DDBJ databases">
        <title>Single cell genomics of uncultured Tannerella BU063 (oral taxon 286).</title>
        <authorList>
            <person name="Beall C.J."/>
            <person name="Campbell A.G."/>
            <person name="Griffen A.L."/>
            <person name="Podar M."/>
            <person name="Leys E.J."/>
        </authorList>
    </citation>
    <scope>NUCLEOTIDE SEQUENCE [LARGE SCALE GENOMIC DNA]</scope>
    <source>
        <strain evidence="2">Cell 2</strain>
    </source>
</reference>
<keyword evidence="1" id="KW-1133">Transmembrane helix</keyword>
<keyword evidence="1" id="KW-0812">Transmembrane</keyword>
<organism evidence="2 3">
    <name type="scientific">Tannerella sp. oral taxon BU063 isolate Cell 2</name>
    <dbReference type="NCBI Taxonomy" id="1411148"/>
    <lineage>
        <taxon>Bacteria</taxon>
        <taxon>Pseudomonadati</taxon>
        <taxon>Bacteroidota</taxon>
        <taxon>Bacteroidia</taxon>
        <taxon>Bacteroidales</taxon>
        <taxon>Tannerellaceae</taxon>
        <taxon>Tannerella</taxon>
    </lineage>
</organism>
<name>W2C3G4_9BACT</name>
<dbReference type="EMBL" id="AYUF01000492">
    <property type="protein sequence ID" value="ETK01022.1"/>
    <property type="molecule type" value="Genomic_DNA"/>
</dbReference>
<evidence type="ECO:0000313" key="2">
    <source>
        <dbReference type="EMBL" id="ETK01022.1"/>
    </source>
</evidence>
<gene>
    <name evidence="2" type="ORF">N425_12010</name>
</gene>
<feature type="transmembrane region" description="Helical" evidence="1">
    <location>
        <begin position="49"/>
        <end position="70"/>
    </location>
</feature>
<feature type="transmembrane region" description="Helical" evidence="1">
    <location>
        <begin position="12"/>
        <end position="29"/>
    </location>
</feature>
<accession>W2C3G4</accession>
<protein>
    <submittedName>
        <fullName evidence="2">Membrane protein</fullName>
    </submittedName>
</protein>